<proteinExistence type="predicted"/>
<dbReference type="InterPro" id="IPR000182">
    <property type="entry name" value="GNAT_dom"/>
</dbReference>
<evidence type="ECO:0000313" key="2">
    <source>
        <dbReference type="EMBL" id="GIG75238.1"/>
    </source>
</evidence>
<dbReference type="InterPro" id="IPR051908">
    <property type="entry name" value="Ribosomal_N-acetyltransferase"/>
</dbReference>
<dbReference type="Proteomes" id="UP000653674">
    <property type="component" value="Unassembled WGS sequence"/>
</dbReference>
<accession>A0A8J3LRE2</accession>
<dbReference type="PANTHER" id="PTHR43441:SF3">
    <property type="entry name" value="ACETYLTRANSFERASE"/>
    <property type="match status" value="1"/>
</dbReference>
<organism evidence="2 3">
    <name type="scientific">Planosporangium flavigriseum</name>
    <dbReference type="NCBI Taxonomy" id="373681"/>
    <lineage>
        <taxon>Bacteria</taxon>
        <taxon>Bacillati</taxon>
        <taxon>Actinomycetota</taxon>
        <taxon>Actinomycetes</taxon>
        <taxon>Micromonosporales</taxon>
        <taxon>Micromonosporaceae</taxon>
        <taxon>Planosporangium</taxon>
    </lineage>
</organism>
<keyword evidence="3" id="KW-1185">Reference proteome</keyword>
<evidence type="ECO:0000313" key="3">
    <source>
        <dbReference type="Proteomes" id="UP000653674"/>
    </source>
</evidence>
<dbReference type="SUPFAM" id="SSF55729">
    <property type="entry name" value="Acyl-CoA N-acyltransferases (Nat)"/>
    <property type="match status" value="1"/>
</dbReference>
<dbReference type="GO" id="GO:1990189">
    <property type="term" value="F:protein N-terminal-serine acetyltransferase activity"/>
    <property type="evidence" value="ECO:0007669"/>
    <property type="project" value="TreeGrafter"/>
</dbReference>
<evidence type="ECO:0000259" key="1">
    <source>
        <dbReference type="PROSITE" id="PS51186"/>
    </source>
</evidence>
<dbReference type="EMBL" id="BONU01000028">
    <property type="protein sequence ID" value="GIG75238.1"/>
    <property type="molecule type" value="Genomic_DNA"/>
</dbReference>
<dbReference type="Gene3D" id="3.40.630.30">
    <property type="match status" value="1"/>
</dbReference>
<feature type="domain" description="N-acetyltransferase" evidence="1">
    <location>
        <begin position="36"/>
        <end position="212"/>
    </location>
</feature>
<comment type="caution">
    <text evidence="2">The sequence shown here is derived from an EMBL/GenBank/DDBJ whole genome shotgun (WGS) entry which is preliminary data.</text>
</comment>
<protein>
    <submittedName>
        <fullName evidence="2">N-acetyltransferase</fullName>
    </submittedName>
</protein>
<dbReference type="Pfam" id="PF13302">
    <property type="entry name" value="Acetyltransf_3"/>
    <property type="match status" value="1"/>
</dbReference>
<name>A0A8J3LRE2_9ACTN</name>
<reference evidence="2" key="1">
    <citation type="submission" date="2021-01" db="EMBL/GenBank/DDBJ databases">
        <title>Whole genome shotgun sequence of Planosporangium flavigriseum NBRC 105377.</title>
        <authorList>
            <person name="Komaki H."/>
            <person name="Tamura T."/>
        </authorList>
    </citation>
    <scope>NUCLEOTIDE SEQUENCE</scope>
    <source>
        <strain evidence="2">NBRC 105377</strain>
    </source>
</reference>
<dbReference type="AlphaFoldDB" id="A0A8J3LRE2"/>
<dbReference type="PROSITE" id="PS51186">
    <property type="entry name" value="GNAT"/>
    <property type="match status" value="1"/>
</dbReference>
<gene>
    <name evidence="2" type="ORF">Pfl04_36420</name>
</gene>
<dbReference type="RefSeq" id="WP_203981450.1">
    <property type="nucleotide sequence ID" value="NZ_BAAAQJ010000010.1"/>
</dbReference>
<sequence length="212" mass="23577">MTHRRRASGNRWRHRLLLFQDRGVRAAAEFLEHDGVRLRRWRVDDVDAVLRVVSESLDHLAPWMPWAANGYGRADAAAFVERSQADWRAGTAYNYAIIAPDDIAPDDTAPDDTVVGSCGLMARIGAGGLEIGYWLHPCYTGRGIVTRAVKALIEEAFQVGADRVEIVHDAANERSGAVPRRLGFVEIARRRPPQEPVTSGEAGEDVIWQLVR</sequence>
<dbReference type="GO" id="GO:0005737">
    <property type="term" value="C:cytoplasm"/>
    <property type="evidence" value="ECO:0007669"/>
    <property type="project" value="TreeGrafter"/>
</dbReference>
<dbReference type="InterPro" id="IPR016181">
    <property type="entry name" value="Acyl_CoA_acyltransferase"/>
</dbReference>
<dbReference type="GO" id="GO:0008999">
    <property type="term" value="F:protein-N-terminal-alanine acetyltransferase activity"/>
    <property type="evidence" value="ECO:0007669"/>
    <property type="project" value="TreeGrafter"/>
</dbReference>
<dbReference type="PANTHER" id="PTHR43441">
    <property type="entry name" value="RIBOSOMAL-PROTEIN-SERINE ACETYLTRANSFERASE"/>
    <property type="match status" value="1"/>
</dbReference>